<dbReference type="InterPro" id="IPR013430">
    <property type="entry name" value="Toxin_antidote_HigA"/>
</dbReference>
<dbReference type="PANTHER" id="PTHR36924">
    <property type="entry name" value="ANTITOXIN HIGA-1"/>
    <property type="match status" value="1"/>
</dbReference>
<dbReference type="Proteomes" id="UP000600214">
    <property type="component" value="Unassembled WGS sequence"/>
</dbReference>
<dbReference type="CDD" id="cd00093">
    <property type="entry name" value="HTH_XRE"/>
    <property type="match status" value="1"/>
</dbReference>
<evidence type="ECO:0000313" key="4">
    <source>
        <dbReference type="Proteomes" id="UP000600214"/>
    </source>
</evidence>
<proteinExistence type="predicted"/>
<dbReference type="PANTHER" id="PTHR36924:SF1">
    <property type="entry name" value="ANTITOXIN HIGA-1"/>
    <property type="match status" value="1"/>
</dbReference>
<name>A0ABQ1YW41_9BACT</name>
<dbReference type="InterPro" id="IPR001387">
    <property type="entry name" value="Cro/C1-type_HTH"/>
</dbReference>
<gene>
    <name evidence="3" type="ORF">GCM10007423_36590</name>
</gene>
<evidence type="ECO:0000256" key="1">
    <source>
        <dbReference type="ARBA" id="ARBA00023125"/>
    </source>
</evidence>
<keyword evidence="1" id="KW-0238">DNA-binding</keyword>
<dbReference type="InterPro" id="IPR010982">
    <property type="entry name" value="Lambda_DNA-bd_dom_sf"/>
</dbReference>
<reference evidence="4" key="1">
    <citation type="journal article" date="2019" name="Int. J. Syst. Evol. Microbiol.">
        <title>The Global Catalogue of Microorganisms (GCM) 10K type strain sequencing project: providing services to taxonomists for standard genome sequencing and annotation.</title>
        <authorList>
            <consortium name="The Broad Institute Genomics Platform"/>
            <consortium name="The Broad Institute Genome Sequencing Center for Infectious Disease"/>
            <person name="Wu L."/>
            <person name="Ma J."/>
        </authorList>
    </citation>
    <scope>NUCLEOTIDE SEQUENCE [LARGE SCALE GENOMIC DNA]</scope>
    <source>
        <strain evidence="4">CGMCC 1.15288</strain>
    </source>
</reference>
<organism evidence="3 4">
    <name type="scientific">Dyadobacter endophyticus</name>
    <dbReference type="NCBI Taxonomy" id="1749036"/>
    <lineage>
        <taxon>Bacteria</taxon>
        <taxon>Pseudomonadati</taxon>
        <taxon>Bacteroidota</taxon>
        <taxon>Cytophagia</taxon>
        <taxon>Cytophagales</taxon>
        <taxon>Spirosomataceae</taxon>
        <taxon>Dyadobacter</taxon>
    </lineage>
</organism>
<protein>
    <recommendedName>
        <fullName evidence="2">HTH cro/C1-type domain-containing protein</fullName>
    </recommendedName>
</protein>
<sequence length="72" mass="8305">MVAKGLGISRKALSNILNERQQIGAETCIRLSAAFGMSAEFWRDVQINCDLWHAERSVDRKSVRRFWPLEIK</sequence>
<evidence type="ECO:0000259" key="2">
    <source>
        <dbReference type="PROSITE" id="PS50943"/>
    </source>
</evidence>
<dbReference type="Gene3D" id="1.10.260.40">
    <property type="entry name" value="lambda repressor-like DNA-binding domains"/>
    <property type="match status" value="1"/>
</dbReference>
<keyword evidence="4" id="KW-1185">Reference proteome</keyword>
<feature type="domain" description="HTH cro/C1-type" evidence="2">
    <location>
        <begin position="2"/>
        <end position="42"/>
    </location>
</feature>
<comment type="caution">
    <text evidence="3">The sequence shown here is derived from an EMBL/GenBank/DDBJ whole genome shotgun (WGS) entry which is preliminary data.</text>
</comment>
<dbReference type="EMBL" id="BMIA01000002">
    <property type="protein sequence ID" value="GGH41051.1"/>
    <property type="molecule type" value="Genomic_DNA"/>
</dbReference>
<dbReference type="SUPFAM" id="SSF47413">
    <property type="entry name" value="lambda repressor-like DNA-binding domains"/>
    <property type="match status" value="1"/>
</dbReference>
<dbReference type="NCBIfam" id="TIGR02607">
    <property type="entry name" value="antidote_HigA"/>
    <property type="match status" value="1"/>
</dbReference>
<dbReference type="Pfam" id="PF01381">
    <property type="entry name" value="HTH_3"/>
    <property type="match status" value="1"/>
</dbReference>
<dbReference type="PROSITE" id="PS50943">
    <property type="entry name" value="HTH_CROC1"/>
    <property type="match status" value="1"/>
</dbReference>
<evidence type="ECO:0000313" key="3">
    <source>
        <dbReference type="EMBL" id="GGH41051.1"/>
    </source>
</evidence>
<accession>A0ABQ1YW41</accession>